<protein>
    <submittedName>
        <fullName evidence="1">Uncharacterized protein</fullName>
    </submittedName>
</protein>
<dbReference type="EMBL" id="KZ505538">
    <property type="protein sequence ID" value="PKU59301.1"/>
    <property type="molecule type" value="Genomic_DNA"/>
</dbReference>
<accession>A0A2I0V7C2</accession>
<evidence type="ECO:0000313" key="1">
    <source>
        <dbReference type="EMBL" id="PKU59301.1"/>
    </source>
</evidence>
<dbReference type="AlphaFoldDB" id="A0A2I0V7C2"/>
<dbReference type="Proteomes" id="UP000233837">
    <property type="component" value="Unassembled WGS sequence"/>
</dbReference>
<organism evidence="1 2">
    <name type="scientific">Dendrobium catenatum</name>
    <dbReference type="NCBI Taxonomy" id="906689"/>
    <lineage>
        <taxon>Eukaryota</taxon>
        <taxon>Viridiplantae</taxon>
        <taxon>Streptophyta</taxon>
        <taxon>Embryophyta</taxon>
        <taxon>Tracheophyta</taxon>
        <taxon>Spermatophyta</taxon>
        <taxon>Magnoliopsida</taxon>
        <taxon>Liliopsida</taxon>
        <taxon>Asparagales</taxon>
        <taxon>Orchidaceae</taxon>
        <taxon>Epidendroideae</taxon>
        <taxon>Malaxideae</taxon>
        <taxon>Dendrobiinae</taxon>
        <taxon>Dendrobium</taxon>
    </lineage>
</organism>
<reference evidence="1 2" key="1">
    <citation type="journal article" date="2016" name="Sci. Rep.">
        <title>The Dendrobium catenatum Lindl. genome sequence provides insights into polysaccharide synthase, floral development and adaptive evolution.</title>
        <authorList>
            <person name="Zhang G.Q."/>
            <person name="Xu Q."/>
            <person name="Bian C."/>
            <person name="Tsai W.C."/>
            <person name="Yeh C.M."/>
            <person name="Liu K.W."/>
            <person name="Yoshida K."/>
            <person name="Zhang L.S."/>
            <person name="Chang S.B."/>
            <person name="Chen F."/>
            <person name="Shi Y."/>
            <person name="Su Y.Y."/>
            <person name="Zhang Y.Q."/>
            <person name="Chen L.J."/>
            <person name="Yin Y."/>
            <person name="Lin M."/>
            <person name="Huang H."/>
            <person name="Deng H."/>
            <person name="Wang Z.W."/>
            <person name="Zhu S.L."/>
            <person name="Zhao X."/>
            <person name="Deng C."/>
            <person name="Niu S.C."/>
            <person name="Huang J."/>
            <person name="Wang M."/>
            <person name="Liu G.H."/>
            <person name="Yang H.J."/>
            <person name="Xiao X.J."/>
            <person name="Hsiao Y.Y."/>
            <person name="Wu W.L."/>
            <person name="Chen Y.Y."/>
            <person name="Mitsuda N."/>
            <person name="Ohme-Takagi M."/>
            <person name="Luo Y.B."/>
            <person name="Van de Peer Y."/>
            <person name="Liu Z.J."/>
        </authorList>
    </citation>
    <scope>NUCLEOTIDE SEQUENCE [LARGE SCALE GENOMIC DNA]</scope>
    <source>
        <tissue evidence="1">The whole plant</tissue>
    </source>
</reference>
<dbReference type="OrthoDB" id="1688863at2759"/>
<reference evidence="1 2" key="2">
    <citation type="journal article" date="2017" name="Nature">
        <title>The Apostasia genome and the evolution of orchids.</title>
        <authorList>
            <person name="Zhang G.Q."/>
            <person name="Liu K.W."/>
            <person name="Li Z."/>
            <person name="Lohaus R."/>
            <person name="Hsiao Y.Y."/>
            <person name="Niu S.C."/>
            <person name="Wang J.Y."/>
            <person name="Lin Y.C."/>
            <person name="Xu Q."/>
            <person name="Chen L.J."/>
            <person name="Yoshida K."/>
            <person name="Fujiwara S."/>
            <person name="Wang Z.W."/>
            <person name="Zhang Y.Q."/>
            <person name="Mitsuda N."/>
            <person name="Wang M."/>
            <person name="Liu G.H."/>
            <person name="Pecoraro L."/>
            <person name="Huang H.X."/>
            <person name="Xiao X.J."/>
            <person name="Lin M."/>
            <person name="Wu X.Y."/>
            <person name="Wu W.L."/>
            <person name="Chen Y.Y."/>
            <person name="Chang S.B."/>
            <person name="Sakamoto S."/>
            <person name="Ohme-Takagi M."/>
            <person name="Yagi M."/>
            <person name="Zeng S.J."/>
            <person name="Shen C.Y."/>
            <person name="Yeh C.M."/>
            <person name="Luo Y.B."/>
            <person name="Tsai W.C."/>
            <person name="Van de Peer Y."/>
            <person name="Liu Z.J."/>
        </authorList>
    </citation>
    <scope>NUCLEOTIDE SEQUENCE [LARGE SCALE GENOMIC DNA]</scope>
    <source>
        <tissue evidence="1">The whole plant</tissue>
    </source>
</reference>
<name>A0A2I0V7C2_9ASPA</name>
<sequence length="105" mass="11142">MGNCLVIIHEKQKAINQSSLATQLIPAAGVQERKNIPIAGSGGAAVRIKLVISKQELKEMIRSGNFSIGGLISGLSAEESRDFEGELRSLGWSPALESIPEGNDL</sequence>
<evidence type="ECO:0000313" key="2">
    <source>
        <dbReference type="Proteomes" id="UP000233837"/>
    </source>
</evidence>
<keyword evidence="2" id="KW-1185">Reference proteome</keyword>
<gene>
    <name evidence="1" type="ORF">MA16_Dca029054</name>
</gene>
<proteinExistence type="predicted"/>